<dbReference type="AlphaFoldDB" id="A0A0F9PLM9"/>
<evidence type="ECO:0000256" key="1">
    <source>
        <dbReference type="SAM" id="MobiDB-lite"/>
    </source>
</evidence>
<dbReference type="EMBL" id="LAZR01006172">
    <property type="protein sequence ID" value="KKM94167.1"/>
    <property type="molecule type" value="Genomic_DNA"/>
</dbReference>
<proteinExistence type="predicted"/>
<evidence type="ECO:0000313" key="2">
    <source>
        <dbReference type="EMBL" id="KKM94167.1"/>
    </source>
</evidence>
<dbReference type="NCBIfam" id="TIGR01537">
    <property type="entry name" value="portal_HK97"/>
    <property type="match status" value="1"/>
</dbReference>
<reference evidence="2" key="1">
    <citation type="journal article" date="2015" name="Nature">
        <title>Complex archaea that bridge the gap between prokaryotes and eukaryotes.</title>
        <authorList>
            <person name="Spang A."/>
            <person name="Saw J.H."/>
            <person name="Jorgensen S.L."/>
            <person name="Zaremba-Niedzwiedzka K."/>
            <person name="Martijn J."/>
            <person name="Lind A.E."/>
            <person name="van Eijk R."/>
            <person name="Schleper C."/>
            <person name="Guy L."/>
            <person name="Ettema T.J."/>
        </authorList>
    </citation>
    <scope>NUCLEOTIDE SEQUENCE</scope>
</reference>
<gene>
    <name evidence="2" type="ORF">LCGC14_1201110</name>
</gene>
<evidence type="ECO:0008006" key="3">
    <source>
        <dbReference type="Google" id="ProtNLM"/>
    </source>
</evidence>
<name>A0A0F9PLM9_9ZZZZ</name>
<dbReference type="Pfam" id="PF04860">
    <property type="entry name" value="Phage_portal"/>
    <property type="match status" value="1"/>
</dbReference>
<organism evidence="2">
    <name type="scientific">marine sediment metagenome</name>
    <dbReference type="NCBI Taxonomy" id="412755"/>
    <lineage>
        <taxon>unclassified sequences</taxon>
        <taxon>metagenomes</taxon>
        <taxon>ecological metagenomes</taxon>
    </lineage>
</organism>
<dbReference type="InterPro" id="IPR006427">
    <property type="entry name" value="Portal_HK97"/>
</dbReference>
<protein>
    <recommendedName>
        <fullName evidence="3">Phage portal protein</fullName>
    </recommendedName>
</protein>
<dbReference type="InterPro" id="IPR006944">
    <property type="entry name" value="Phage/GTA_portal"/>
</dbReference>
<sequence>MDKQKAIPDDMRAWLLDTRSTLRNPDPWLVDAFTGGRTSVSGERVNPSTVLGISAYYAAIRAISEDVAKLPLPVFERVTERNKERRRKHPTHKLLNMWPNPDMGSMHWRETMMGHALGWGNGYSEIVGTVGTRNVELWPLSPASVKPERIQTGIVDGVPQFTLVYKVKRSPDQAEVTLDQSKVFHLRGLGFDGILGYSVATLGKQSMGLALAEEKSGAAYFGNSARPGGVLETPKVLSKKGRENLKAGWDEAHAGAAKHHSVALLEEGVTWKTISIPNKDAQWLEGRMFSVEEMARWFRISPHKLQHLQRTTFNNIEMLSIEYVTDTLVSWFVRWEQEISRKLIPEQQQTTFFAEHIAEGLLRGDMATQAVSFATARNNGYMSVNEIRAFLNMNDIGPEGDIYLAPLNMVPADKFEDISDPNVPALPAPSSDGDDDDETTADRSRKLLQIQEAERQRLRGIQVRRQSYEPAPVASLPQKLAETNLPLLTAAYERALRIEVDKVERAEKNGGAAKLADTFYAGELKNLQDSLDEAVSAYCGSVWAAMKGTPLTGEVHSMIRLRIGDMVNRHIDKSTTGIAAALELGDCEPMLVEWRGDRATTVARAEIADLAYFMAGMCGQREGAA</sequence>
<accession>A0A0F9PLM9</accession>
<feature type="region of interest" description="Disordered" evidence="1">
    <location>
        <begin position="416"/>
        <end position="441"/>
    </location>
</feature>
<comment type="caution">
    <text evidence="2">The sequence shown here is derived from an EMBL/GenBank/DDBJ whole genome shotgun (WGS) entry which is preliminary data.</text>
</comment>